<keyword evidence="2" id="KW-1185">Reference proteome</keyword>
<reference evidence="2" key="1">
    <citation type="submission" date="2021-01" db="EMBL/GenBank/DDBJ databases">
        <title>Draft genomes of Rhodovulum sulfidophilum.</title>
        <authorList>
            <person name="Guzman M.S."/>
        </authorList>
    </citation>
    <scope>NUCLEOTIDE SEQUENCE [LARGE SCALE GENOMIC DNA]</scope>
    <source>
        <strain evidence="2">AB19</strain>
    </source>
</reference>
<evidence type="ECO:0000313" key="1">
    <source>
        <dbReference type="EMBL" id="MBL3576614.1"/>
    </source>
</evidence>
<sequence>MSLRERYQFEREMQSEGSAPKSRAHLHNVVAKYSLDQDLGLEEGSSVDYGLDDTTRDRLVAHARQDAALASVVAAENEKRLVRIERILVLTLIVAIAAFVKG</sequence>
<comment type="caution">
    <text evidence="1">The sequence shown here is derived from an EMBL/GenBank/DDBJ whole genome shotgun (WGS) entry which is preliminary data.</text>
</comment>
<accession>A0ABS1RBT8</accession>
<dbReference type="EMBL" id="JAESIL010000001">
    <property type="protein sequence ID" value="MBL3576614.1"/>
    <property type="molecule type" value="Genomic_DNA"/>
</dbReference>
<dbReference type="Proteomes" id="UP000635853">
    <property type="component" value="Unassembled WGS sequence"/>
</dbReference>
<proteinExistence type="predicted"/>
<name>A0ABS1RBT8_9RHOB</name>
<organism evidence="1 2">
    <name type="scientific">Rhodovulum visakhapatnamense</name>
    <dbReference type="NCBI Taxonomy" id="364297"/>
    <lineage>
        <taxon>Bacteria</taxon>
        <taxon>Pseudomonadati</taxon>
        <taxon>Pseudomonadota</taxon>
        <taxon>Alphaproteobacteria</taxon>
        <taxon>Rhodobacterales</taxon>
        <taxon>Paracoccaceae</taxon>
        <taxon>Rhodovulum</taxon>
    </lineage>
</organism>
<gene>
    <name evidence="1" type="ORF">JMJ92_00320</name>
</gene>
<protein>
    <submittedName>
        <fullName evidence="1">Uncharacterized protein</fullName>
    </submittedName>
</protein>
<evidence type="ECO:0000313" key="2">
    <source>
        <dbReference type="Proteomes" id="UP000635853"/>
    </source>
</evidence>
<dbReference type="RefSeq" id="WP_143540473.1">
    <property type="nucleotide sequence ID" value="NZ_JAESIL010000001.1"/>
</dbReference>